<evidence type="ECO:0000259" key="18">
    <source>
        <dbReference type="PROSITE" id="PS50011"/>
    </source>
</evidence>
<evidence type="ECO:0000256" key="4">
    <source>
        <dbReference type="ARBA" id="ARBA00022679"/>
    </source>
</evidence>
<evidence type="ECO:0000256" key="14">
    <source>
        <dbReference type="ARBA" id="ARBA00048679"/>
    </source>
</evidence>
<dbReference type="InterPro" id="IPR009091">
    <property type="entry name" value="RCC1/BLIP-II"/>
</dbReference>
<evidence type="ECO:0000313" key="20">
    <source>
        <dbReference type="RefSeq" id="XP_010242051.1"/>
    </source>
</evidence>
<comment type="catalytic activity">
    <reaction evidence="14">
        <text>L-seryl-[protein] + ATP = O-phospho-L-seryl-[protein] + ADP + H(+)</text>
        <dbReference type="Rhea" id="RHEA:17989"/>
        <dbReference type="Rhea" id="RHEA-COMP:9863"/>
        <dbReference type="Rhea" id="RHEA-COMP:11604"/>
        <dbReference type="ChEBI" id="CHEBI:15378"/>
        <dbReference type="ChEBI" id="CHEBI:29999"/>
        <dbReference type="ChEBI" id="CHEBI:30616"/>
        <dbReference type="ChEBI" id="CHEBI:83421"/>
        <dbReference type="ChEBI" id="CHEBI:456216"/>
        <dbReference type="EC" id="2.7.11.1"/>
    </reaction>
</comment>
<dbReference type="Gene3D" id="2.130.10.30">
    <property type="entry name" value="Regulator of chromosome condensation 1/beta-lactamase-inhibitor protein II"/>
    <property type="match status" value="1"/>
</dbReference>
<keyword evidence="19" id="KW-1185">Reference proteome</keyword>
<evidence type="ECO:0000256" key="8">
    <source>
        <dbReference type="ARBA" id="ARBA00022777"/>
    </source>
</evidence>
<keyword evidence="11 16" id="KW-0472">Membrane</keyword>
<dbReference type="InterPro" id="IPR000719">
    <property type="entry name" value="Prot_kinase_dom"/>
</dbReference>
<feature type="domain" description="Protein kinase" evidence="18">
    <location>
        <begin position="471"/>
        <end position="760"/>
    </location>
</feature>
<evidence type="ECO:0000256" key="13">
    <source>
        <dbReference type="ARBA" id="ARBA00047899"/>
    </source>
</evidence>
<dbReference type="Pfam" id="PF13540">
    <property type="entry name" value="RCC1_2"/>
    <property type="match status" value="1"/>
</dbReference>
<evidence type="ECO:0000256" key="15">
    <source>
        <dbReference type="SAM" id="MobiDB-lite"/>
    </source>
</evidence>
<dbReference type="SMART" id="SM00220">
    <property type="entry name" value="S_TKc"/>
    <property type="match status" value="1"/>
</dbReference>
<comment type="subcellular location">
    <subcellularLocation>
        <location evidence="1">Membrane</location>
        <topology evidence="1">Single-pass membrane protein</topology>
    </subcellularLocation>
</comment>
<evidence type="ECO:0000256" key="7">
    <source>
        <dbReference type="ARBA" id="ARBA00022741"/>
    </source>
</evidence>
<feature type="signal peptide" evidence="17">
    <location>
        <begin position="1"/>
        <end position="26"/>
    </location>
</feature>
<keyword evidence="3" id="KW-0723">Serine/threonine-protein kinase</keyword>
<keyword evidence="4" id="KW-0808">Transferase</keyword>
<feature type="transmembrane region" description="Helical" evidence="16">
    <location>
        <begin position="372"/>
        <end position="394"/>
    </location>
</feature>
<dbReference type="STRING" id="4432.A0A1U7YPU0"/>
<dbReference type="Proteomes" id="UP000189703">
    <property type="component" value="Unplaced"/>
</dbReference>
<evidence type="ECO:0000256" key="3">
    <source>
        <dbReference type="ARBA" id="ARBA00022527"/>
    </source>
</evidence>
<evidence type="ECO:0000313" key="19">
    <source>
        <dbReference type="Proteomes" id="UP000189703"/>
    </source>
</evidence>
<dbReference type="InterPro" id="IPR017441">
    <property type="entry name" value="Protein_kinase_ATP_BS"/>
</dbReference>
<dbReference type="PROSITE" id="PS00108">
    <property type="entry name" value="PROTEIN_KINASE_ST"/>
    <property type="match status" value="1"/>
</dbReference>
<dbReference type="FunCoup" id="A0A1U7YPU0">
    <property type="interactions" value="772"/>
</dbReference>
<dbReference type="SUPFAM" id="SSF50985">
    <property type="entry name" value="RCC1/BLIP-II"/>
    <property type="match status" value="1"/>
</dbReference>
<evidence type="ECO:0000256" key="6">
    <source>
        <dbReference type="ARBA" id="ARBA00022729"/>
    </source>
</evidence>
<comment type="catalytic activity">
    <reaction evidence="13">
        <text>L-threonyl-[protein] + ATP = O-phospho-L-threonyl-[protein] + ADP + H(+)</text>
        <dbReference type="Rhea" id="RHEA:46608"/>
        <dbReference type="Rhea" id="RHEA-COMP:11060"/>
        <dbReference type="Rhea" id="RHEA-COMP:11605"/>
        <dbReference type="ChEBI" id="CHEBI:15378"/>
        <dbReference type="ChEBI" id="CHEBI:30013"/>
        <dbReference type="ChEBI" id="CHEBI:30616"/>
        <dbReference type="ChEBI" id="CHEBI:61977"/>
        <dbReference type="ChEBI" id="CHEBI:456216"/>
        <dbReference type="EC" id="2.7.11.1"/>
    </reaction>
</comment>
<feature type="compositionally biased region" description="Pro residues" evidence="15">
    <location>
        <begin position="341"/>
        <end position="355"/>
    </location>
</feature>
<organism evidence="19 20">
    <name type="scientific">Nelumbo nucifera</name>
    <name type="common">Sacred lotus</name>
    <dbReference type="NCBI Taxonomy" id="4432"/>
    <lineage>
        <taxon>Eukaryota</taxon>
        <taxon>Viridiplantae</taxon>
        <taxon>Streptophyta</taxon>
        <taxon>Embryophyta</taxon>
        <taxon>Tracheophyta</taxon>
        <taxon>Spermatophyta</taxon>
        <taxon>Magnoliopsida</taxon>
        <taxon>Proteales</taxon>
        <taxon>Nelumbonaceae</taxon>
        <taxon>Nelumbo</taxon>
    </lineage>
</organism>
<name>A0A1U7YPU0_NELNU</name>
<dbReference type="EC" id="2.7.11.1" evidence="2"/>
<keyword evidence="6 17" id="KW-0732">Signal</keyword>
<dbReference type="Pfam" id="PF07714">
    <property type="entry name" value="PK_Tyr_Ser-Thr"/>
    <property type="match status" value="1"/>
</dbReference>
<evidence type="ECO:0000256" key="9">
    <source>
        <dbReference type="ARBA" id="ARBA00022840"/>
    </source>
</evidence>
<evidence type="ECO:0000256" key="10">
    <source>
        <dbReference type="ARBA" id="ARBA00022989"/>
    </source>
</evidence>
<feature type="region of interest" description="Disordered" evidence="15">
    <location>
        <begin position="338"/>
        <end position="363"/>
    </location>
</feature>
<keyword evidence="7" id="KW-0547">Nucleotide-binding</keyword>
<feature type="chain" id="PRO_5043814423" description="non-specific serine/threonine protein kinase" evidence="17">
    <location>
        <begin position="27"/>
        <end position="779"/>
    </location>
</feature>
<protein>
    <recommendedName>
        <fullName evidence="2">non-specific serine/threonine protein kinase</fullName>
        <ecNumber evidence="2">2.7.11.1</ecNumber>
    </recommendedName>
</protein>
<evidence type="ECO:0000256" key="17">
    <source>
        <dbReference type="SAM" id="SignalP"/>
    </source>
</evidence>
<sequence length="779" mass="84563">MASHKHFSLLLLVSLFFVSNLPILSSSLSTVSISENSNFTLICALVPGQDKTALPSLNCTSFPSGIPFTPANPNFPISATAAGIGFLCVLRTSPSSSLLCWRFSGNGTVTDYKRIYKGRMLDELDAGESHICGRINGSGRIQCWQWRGPNFPIDRNLSRIAVGGDFACGLSETGKIDCFGDNPRINQSKPMANYSFVAAGLQHACAISVNGSIDCWPGEGVGNKPVGEFTSLALGNNRSCAIRADETVVCWGEHNFSLPESLQQLQFVSITAKSKVFCGALKRNYSLFCWGNDSFQSNYQVSERVLPGACRTDCPCELPDSTSFCSQGAICAPCGSRPPTAQNPPETPPALPPLAPESSPSTPSNGLGRARVAFFVIGCIGTVSLASVLGFWIYRYCKGRVCRVHDSGRLDEPGPGATPAAGPSQRQTPDPQPPPTSPSFDKRLSKLLSMGPAGSIEEFSLQVLNQATDNFSEEFKIGSGSFGAVYRATLEDGREVAIKRAELSASSSYAGLTKRHEDKENAFLSELALLSRLNHKNLVRLLGYCEEANERVLVYEFMDNGTLHDHLHKLESSDLMSWPARLKVALDAARGIEYLHNYAVPPIIHRDIKSSNILLDATWTAKVSDFGLSLMGPEDEDSHLSLRAAGTVGYMDPEYYRLQQLSTKSDVYSFGVVLLELLSGHKAIHRQEETGMPRNVVDVVMPYIVADEIHRVLDRRLRPPTPVEIEAVAYVGYLAADCVGLEGRDRPSMTEIVNSLDRALKASLVSPNLSRSTTGSSTR</sequence>
<dbReference type="GeneID" id="104586488"/>
<dbReference type="OrthoDB" id="61110at2759"/>
<reference evidence="20" key="1">
    <citation type="submission" date="2025-08" db="UniProtKB">
        <authorList>
            <consortium name="RefSeq"/>
        </authorList>
    </citation>
    <scope>IDENTIFICATION</scope>
</reference>
<dbReference type="CDD" id="cd14066">
    <property type="entry name" value="STKc_IRAK"/>
    <property type="match status" value="1"/>
</dbReference>
<dbReference type="PANTHER" id="PTHR46146:SF4">
    <property type="entry name" value="SERINE_THREONINE-PROTEIN KINASE-LIKE PROTEIN CCR4"/>
    <property type="match status" value="1"/>
</dbReference>
<dbReference type="PROSITE" id="PS00107">
    <property type="entry name" value="PROTEIN_KINASE_ATP"/>
    <property type="match status" value="1"/>
</dbReference>
<evidence type="ECO:0000256" key="12">
    <source>
        <dbReference type="ARBA" id="ARBA00023180"/>
    </source>
</evidence>
<dbReference type="OMA" id="HVCGLVN"/>
<dbReference type="RefSeq" id="XP_010242051.1">
    <property type="nucleotide sequence ID" value="XM_010243749.2"/>
</dbReference>
<dbReference type="GO" id="GO:0004674">
    <property type="term" value="F:protein serine/threonine kinase activity"/>
    <property type="evidence" value="ECO:0007669"/>
    <property type="project" value="UniProtKB-KW"/>
</dbReference>
<dbReference type="GO" id="GO:0016020">
    <property type="term" value="C:membrane"/>
    <property type="evidence" value="ECO:0007669"/>
    <property type="project" value="UniProtKB-SubCell"/>
</dbReference>
<dbReference type="KEGG" id="nnu:104586488"/>
<keyword evidence="12" id="KW-0325">Glycoprotein</keyword>
<feature type="region of interest" description="Disordered" evidence="15">
    <location>
        <begin position="408"/>
        <end position="441"/>
    </location>
</feature>
<evidence type="ECO:0000256" key="16">
    <source>
        <dbReference type="SAM" id="Phobius"/>
    </source>
</evidence>
<evidence type="ECO:0000256" key="5">
    <source>
        <dbReference type="ARBA" id="ARBA00022692"/>
    </source>
</evidence>
<dbReference type="InterPro" id="IPR001245">
    <property type="entry name" value="Ser-Thr/Tyr_kinase_cat_dom"/>
</dbReference>
<evidence type="ECO:0000256" key="2">
    <source>
        <dbReference type="ARBA" id="ARBA00012513"/>
    </source>
</evidence>
<dbReference type="SUPFAM" id="SSF56112">
    <property type="entry name" value="Protein kinase-like (PK-like)"/>
    <property type="match status" value="1"/>
</dbReference>
<dbReference type="FunFam" id="1.10.510.10:FF:000569">
    <property type="entry name" value="Serine/threonine-protein kinase-like protein CCR4"/>
    <property type="match status" value="1"/>
</dbReference>
<feature type="compositionally biased region" description="Low complexity" evidence="15">
    <location>
        <begin position="413"/>
        <end position="429"/>
    </location>
</feature>
<keyword evidence="10 16" id="KW-1133">Transmembrane helix</keyword>
<evidence type="ECO:0000256" key="1">
    <source>
        <dbReference type="ARBA" id="ARBA00004167"/>
    </source>
</evidence>
<proteinExistence type="predicted"/>
<dbReference type="eggNOG" id="KOG1187">
    <property type="taxonomic scope" value="Eukaryota"/>
</dbReference>
<keyword evidence="9" id="KW-0067">ATP-binding</keyword>
<dbReference type="PROSITE" id="PS50011">
    <property type="entry name" value="PROTEIN_KINASE_DOM"/>
    <property type="match status" value="1"/>
</dbReference>
<dbReference type="Gene3D" id="1.10.510.10">
    <property type="entry name" value="Transferase(Phosphotransferase) domain 1"/>
    <property type="match status" value="1"/>
</dbReference>
<keyword evidence="5 16" id="KW-0812">Transmembrane</keyword>
<accession>A0A1U7YPU0</accession>
<dbReference type="Gene3D" id="3.30.200.20">
    <property type="entry name" value="Phosphorylase Kinase, domain 1"/>
    <property type="match status" value="1"/>
</dbReference>
<dbReference type="InterPro" id="IPR008271">
    <property type="entry name" value="Ser/Thr_kinase_AS"/>
</dbReference>
<keyword evidence="8" id="KW-0418">Kinase</keyword>
<dbReference type="GO" id="GO:0005524">
    <property type="term" value="F:ATP binding"/>
    <property type="evidence" value="ECO:0007669"/>
    <property type="project" value="UniProtKB-UniRule"/>
</dbReference>
<evidence type="ECO:0000256" key="11">
    <source>
        <dbReference type="ARBA" id="ARBA00023136"/>
    </source>
</evidence>
<dbReference type="PANTHER" id="PTHR46146">
    <property type="entry name" value="SERINE/THREONINE-PROTEIN KINASE-LIKE PROTEIN CCR4"/>
    <property type="match status" value="1"/>
</dbReference>
<dbReference type="AlphaFoldDB" id="A0A1U7YPU0"/>
<gene>
    <name evidence="20" type="primary">LOC104586488</name>
</gene>
<dbReference type="InterPro" id="IPR011009">
    <property type="entry name" value="Kinase-like_dom_sf"/>
</dbReference>